<dbReference type="AlphaFoldDB" id="A0A1E1W6Q0"/>
<protein>
    <recommendedName>
        <fullName evidence="2">RHD domain-containing protein</fullName>
    </recommendedName>
</protein>
<dbReference type="SUPFAM" id="SSF49417">
    <property type="entry name" value="p53-like transcription factors"/>
    <property type="match status" value="1"/>
</dbReference>
<reference evidence="3" key="1">
    <citation type="submission" date="2015-09" db="EMBL/GenBank/DDBJ databases">
        <title>De novo assembly of Pectinophora gossypiella (Pink Bollworm) gut transcriptome.</title>
        <authorList>
            <person name="Tassone E.E."/>
        </authorList>
    </citation>
    <scope>NUCLEOTIDE SEQUENCE</scope>
</reference>
<dbReference type="Pfam" id="PF00554">
    <property type="entry name" value="RHD_DNA_bind"/>
    <property type="match status" value="1"/>
</dbReference>
<dbReference type="GO" id="GO:0003700">
    <property type="term" value="F:DNA-binding transcription factor activity"/>
    <property type="evidence" value="ECO:0007669"/>
    <property type="project" value="InterPro"/>
</dbReference>
<accession>A0A1E1W6Q0</accession>
<evidence type="ECO:0000259" key="2">
    <source>
        <dbReference type="PROSITE" id="PS50254"/>
    </source>
</evidence>
<evidence type="ECO:0000256" key="1">
    <source>
        <dbReference type="SAM" id="MobiDB-lite"/>
    </source>
</evidence>
<dbReference type="GO" id="GO:0006357">
    <property type="term" value="P:regulation of transcription by RNA polymerase II"/>
    <property type="evidence" value="ECO:0007669"/>
    <property type="project" value="UniProtKB-ARBA"/>
</dbReference>
<name>A0A1E1W6Q0_PECGO</name>
<dbReference type="OrthoDB" id="10254686at2759"/>
<dbReference type="EMBL" id="GDQN01008427">
    <property type="protein sequence ID" value="JAT82627.1"/>
    <property type="molecule type" value="Transcribed_RNA"/>
</dbReference>
<feature type="domain" description="RHD" evidence="2">
    <location>
        <begin position="47"/>
        <end position="104"/>
    </location>
</feature>
<feature type="region of interest" description="Disordered" evidence="1">
    <location>
        <begin position="70"/>
        <end position="90"/>
    </location>
</feature>
<dbReference type="InterPro" id="IPR037059">
    <property type="entry name" value="RHD_DNA_bind_dom_sf"/>
</dbReference>
<gene>
    <name evidence="3" type="ORF">g.1165</name>
</gene>
<proteinExistence type="predicted"/>
<dbReference type="InterPro" id="IPR008967">
    <property type="entry name" value="p53-like_TF_DNA-bd_sf"/>
</dbReference>
<sequence length="104" mass="11302">MSGSEVDSEGSNLDLQGVSVTPYSSPSQQVPSAGSSRISYIEEMSLHDGPHLIIVTQPQNHFRFRYKTERESGTHGCLQGKSKVPGVPKTYPTVQLKNYSGCST</sequence>
<organism evidence="3">
    <name type="scientific">Pectinophora gossypiella</name>
    <name type="common">Cotton pink bollworm</name>
    <name type="synonym">Depressaria gossypiella</name>
    <dbReference type="NCBI Taxonomy" id="13191"/>
    <lineage>
        <taxon>Eukaryota</taxon>
        <taxon>Metazoa</taxon>
        <taxon>Ecdysozoa</taxon>
        <taxon>Arthropoda</taxon>
        <taxon>Hexapoda</taxon>
        <taxon>Insecta</taxon>
        <taxon>Pterygota</taxon>
        <taxon>Neoptera</taxon>
        <taxon>Endopterygota</taxon>
        <taxon>Lepidoptera</taxon>
        <taxon>Glossata</taxon>
        <taxon>Ditrysia</taxon>
        <taxon>Gelechioidea</taxon>
        <taxon>Gelechiidae</taxon>
        <taxon>Apatetrinae</taxon>
        <taxon>Pectinophora</taxon>
    </lineage>
</organism>
<feature type="region of interest" description="Disordered" evidence="1">
    <location>
        <begin position="1"/>
        <end position="36"/>
    </location>
</feature>
<feature type="non-terminal residue" evidence="3">
    <location>
        <position position="104"/>
    </location>
</feature>
<dbReference type="InterPro" id="IPR011539">
    <property type="entry name" value="RHD_DNA_bind_dom"/>
</dbReference>
<evidence type="ECO:0000313" key="3">
    <source>
        <dbReference type="EMBL" id="JAT82627.1"/>
    </source>
</evidence>
<dbReference type="GO" id="GO:0003677">
    <property type="term" value="F:DNA binding"/>
    <property type="evidence" value="ECO:0007669"/>
    <property type="project" value="InterPro"/>
</dbReference>
<dbReference type="Gene3D" id="2.60.40.340">
    <property type="entry name" value="Rel homology domain (RHD), DNA-binding domain"/>
    <property type="match status" value="1"/>
</dbReference>
<dbReference type="PROSITE" id="PS50254">
    <property type="entry name" value="REL_2"/>
    <property type="match status" value="1"/>
</dbReference>